<dbReference type="Gene3D" id="3.40.50.300">
    <property type="entry name" value="P-loop containing nucleotide triphosphate hydrolases"/>
    <property type="match status" value="1"/>
</dbReference>
<dbReference type="PROSITE" id="PS00211">
    <property type="entry name" value="ABC_TRANSPORTER_1"/>
    <property type="match status" value="1"/>
</dbReference>
<dbReference type="InterPro" id="IPR017871">
    <property type="entry name" value="ABC_transporter-like_CS"/>
</dbReference>
<geneLocation type="plasmid" evidence="10 11">
    <name>pHS1</name>
</geneLocation>
<evidence type="ECO:0000313" key="10">
    <source>
        <dbReference type="EMBL" id="AHF79379.1"/>
    </source>
</evidence>
<name>W0I049_9GAMM</name>
<dbReference type="PIRSF" id="PIRSF039085">
    <property type="entry name" value="ABC_ATPase_HisP"/>
    <property type="match status" value="1"/>
</dbReference>
<keyword evidence="3" id="KW-0813">Transport</keyword>
<dbReference type="AlphaFoldDB" id="W0I049"/>
<evidence type="ECO:0000259" key="9">
    <source>
        <dbReference type="PROSITE" id="PS50893"/>
    </source>
</evidence>
<comment type="subcellular location">
    <subcellularLocation>
        <location evidence="1">Cell inner membrane</location>
        <topology evidence="1">Peripheral membrane protein</topology>
    </subcellularLocation>
</comment>
<dbReference type="Proteomes" id="UP000019028">
    <property type="component" value="Plasmid pHS1"/>
</dbReference>
<dbReference type="InterPro" id="IPR030679">
    <property type="entry name" value="ABC_ATPase_HisP-typ"/>
</dbReference>
<keyword evidence="7" id="KW-0029">Amino-acid transport</keyword>
<evidence type="ECO:0000256" key="2">
    <source>
        <dbReference type="ARBA" id="ARBA00005417"/>
    </source>
</evidence>
<evidence type="ECO:0000256" key="3">
    <source>
        <dbReference type="ARBA" id="ARBA00022448"/>
    </source>
</evidence>
<dbReference type="InterPro" id="IPR003439">
    <property type="entry name" value="ABC_transporter-like_ATP-bd"/>
</dbReference>
<dbReference type="PANTHER" id="PTHR43166:SF35">
    <property type="entry name" value="L-CYSTINE IMPORT ATP-BINDING PROTEIN TCYN"/>
    <property type="match status" value="1"/>
</dbReference>
<keyword evidence="10" id="KW-0614">Plasmid</keyword>
<sequence length="251" mass="28023">MLSIKSLEKSYDGLAVLKDINLEVKERDVVSLIGPSGSGKSTLLKCINFLESYDKGEIVFDGDMVGYIEKNGRKVLAPEKKNNHLRTQMGMVFQSFNLFPHMTLLQNVMEGPVQVLGQSRREASAAAEQLLTQVGLADKLHVKPTRLSGGQQQRAAIARSLAMRPRLMLFDEPTSALDPELVGDVLETMRSLAENGMTMVIVTHEMSFAREVANRVVFMENGYIVEEGHPEQVFGHPQHTRTKEFLARVLR</sequence>
<dbReference type="Pfam" id="PF00005">
    <property type="entry name" value="ABC_tran"/>
    <property type="match status" value="1"/>
</dbReference>
<keyword evidence="4" id="KW-1003">Cell membrane</keyword>
<accession>W0I049</accession>
<dbReference type="FunFam" id="3.40.50.300:FF:000020">
    <property type="entry name" value="Amino acid ABC transporter ATP-binding component"/>
    <property type="match status" value="1"/>
</dbReference>
<dbReference type="GO" id="GO:0005886">
    <property type="term" value="C:plasma membrane"/>
    <property type="evidence" value="ECO:0007669"/>
    <property type="project" value="UniProtKB-SubCell"/>
</dbReference>
<evidence type="ECO:0000256" key="8">
    <source>
        <dbReference type="ARBA" id="ARBA00023136"/>
    </source>
</evidence>
<dbReference type="InterPro" id="IPR003593">
    <property type="entry name" value="AAA+_ATPase"/>
</dbReference>
<evidence type="ECO:0000256" key="1">
    <source>
        <dbReference type="ARBA" id="ARBA00004417"/>
    </source>
</evidence>
<evidence type="ECO:0000256" key="4">
    <source>
        <dbReference type="ARBA" id="ARBA00022475"/>
    </source>
</evidence>
<keyword evidence="6 10" id="KW-0067">ATP-binding</keyword>
<dbReference type="PANTHER" id="PTHR43166">
    <property type="entry name" value="AMINO ACID IMPORT ATP-BINDING PROTEIN"/>
    <property type="match status" value="1"/>
</dbReference>
<feature type="domain" description="ABC transporter" evidence="9">
    <location>
        <begin position="2"/>
        <end position="246"/>
    </location>
</feature>
<dbReference type="HOGENOM" id="CLU_000604_1_22_6"/>
<keyword evidence="11" id="KW-1185">Reference proteome</keyword>
<evidence type="ECO:0000256" key="7">
    <source>
        <dbReference type="ARBA" id="ARBA00022970"/>
    </source>
</evidence>
<evidence type="ECO:0000256" key="5">
    <source>
        <dbReference type="ARBA" id="ARBA00022741"/>
    </source>
</evidence>
<dbReference type="InterPro" id="IPR050086">
    <property type="entry name" value="MetN_ABC_transporter-like"/>
</dbReference>
<reference evidence="10 11" key="1">
    <citation type="journal article" date="2014" name="Genome Biol. Evol.">
        <title>Genome degeneration and adaptation in a nascent stage of symbiosis.</title>
        <authorList>
            <person name="Oakeson K.F."/>
            <person name="Gil R."/>
            <person name="Clayton A.L."/>
            <person name="Dunn D.M."/>
            <person name="von Niederhausern A.C."/>
            <person name="Hamil C."/>
            <person name="Aoyagi A."/>
            <person name="Duval B."/>
            <person name="Baca A."/>
            <person name="Silva F.J."/>
            <person name="Vallier A."/>
            <person name="Jackson D.G."/>
            <person name="Latorre A."/>
            <person name="Weiss R.B."/>
            <person name="Heddi A."/>
            <person name="Moya A."/>
            <person name="Dale C."/>
        </authorList>
    </citation>
    <scope>NUCLEOTIDE SEQUENCE [LARGE SCALE GENOMIC DNA]</scope>
    <source>
        <strain evidence="10 11">HS1</strain>
        <plasmid evidence="11">Plasmid pHS1</plasmid>
    </source>
</reference>
<dbReference type="KEGG" id="sod:Sant_P0344"/>
<evidence type="ECO:0000256" key="6">
    <source>
        <dbReference type="ARBA" id="ARBA00022840"/>
    </source>
</evidence>
<dbReference type="RefSeq" id="WP_025424516.1">
    <property type="nucleotide sequence ID" value="NZ_CP006570.1"/>
</dbReference>
<proteinExistence type="inferred from homology"/>
<dbReference type="PATRIC" id="fig|1239307.3.peg.4911"/>
<dbReference type="InterPro" id="IPR027417">
    <property type="entry name" value="P-loop_NTPase"/>
</dbReference>
<gene>
    <name evidence="10" type="ORF">Sant_P0344</name>
</gene>
<dbReference type="GO" id="GO:0005524">
    <property type="term" value="F:ATP binding"/>
    <property type="evidence" value="ECO:0007669"/>
    <property type="project" value="UniProtKB-KW"/>
</dbReference>
<keyword evidence="8" id="KW-0472">Membrane</keyword>
<keyword evidence="5" id="KW-0547">Nucleotide-binding</keyword>
<comment type="similarity">
    <text evidence="2">Belongs to the ABC transporter superfamily.</text>
</comment>
<dbReference type="CDD" id="cd03262">
    <property type="entry name" value="ABC_HisP_GlnQ"/>
    <property type="match status" value="1"/>
</dbReference>
<dbReference type="SMART" id="SM00382">
    <property type="entry name" value="AAA"/>
    <property type="match status" value="1"/>
</dbReference>
<dbReference type="GO" id="GO:0015424">
    <property type="term" value="F:ABC-type amino acid transporter activity"/>
    <property type="evidence" value="ECO:0007669"/>
    <property type="project" value="InterPro"/>
</dbReference>
<dbReference type="OrthoDB" id="9802264at2"/>
<dbReference type="SUPFAM" id="SSF52540">
    <property type="entry name" value="P-loop containing nucleoside triphosphate hydrolases"/>
    <property type="match status" value="1"/>
</dbReference>
<protein>
    <submittedName>
        <fullName evidence="10">Ectoine/hydroxyectoine ABC transporter, ATP-binding protein</fullName>
    </submittedName>
</protein>
<organism evidence="10 11">
    <name type="scientific">Sodalis praecaptivus</name>
    <dbReference type="NCBI Taxonomy" id="1239307"/>
    <lineage>
        <taxon>Bacteria</taxon>
        <taxon>Pseudomonadati</taxon>
        <taxon>Pseudomonadota</taxon>
        <taxon>Gammaproteobacteria</taxon>
        <taxon>Enterobacterales</taxon>
        <taxon>Bruguierivoracaceae</taxon>
        <taxon>Sodalis</taxon>
    </lineage>
</organism>
<dbReference type="EMBL" id="CP006570">
    <property type="protein sequence ID" value="AHF79379.1"/>
    <property type="molecule type" value="Genomic_DNA"/>
</dbReference>
<dbReference type="PROSITE" id="PS50893">
    <property type="entry name" value="ABC_TRANSPORTER_2"/>
    <property type="match status" value="1"/>
</dbReference>
<dbReference type="GO" id="GO:0016887">
    <property type="term" value="F:ATP hydrolysis activity"/>
    <property type="evidence" value="ECO:0007669"/>
    <property type="project" value="InterPro"/>
</dbReference>
<evidence type="ECO:0000313" key="11">
    <source>
        <dbReference type="Proteomes" id="UP000019028"/>
    </source>
</evidence>